<dbReference type="EMBL" id="FUXC01000003">
    <property type="protein sequence ID" value="SJZ64178.1"/>
    <property type="molecule type" value="Genomic_DNA"/>
</dbReference>
<evidence type="ECO:0000313" key="2">
    <source>
        <dbReference type="EMBL" id="SJZ64178.1"/>
    </source>
</evidence>
<organism evidence="2 3">
    <name type="scientific">Treponema berlinense</name>
    <dbReference type="NCBI Taxonomy" id="225004"/>
    <lineage>
        <taxon>Bacteria</taxon>
        <taxon>Pseudomonadati</taxon>
        <taxon>Spirochaetota</taxon>
        <taxon>Spirochaetia</taxon>
        <taxon>Spirochaetales</taxon>
        <taxon>Treponemataceae</taxon>
        <taxon>Treponema</taxon>
    </lineage>
</organism>
<name>A0A1T4MBN9_9SPIR</name>
<dbReference type="Proteomes" id="UP000190395">
    <property type="component" value="Unassembled WGS sequence"/>
</dbReference>
<evidence type="ECO:0008006" key="4">
    <source>
        <dbReference type="Google" id="ProtNLM"/>
    </source>
</evidence>
<dbReference type="AlphaFoldDB" id="A0A1T4MBN9"/>
<dbReference type="GeneID" id="303367092"/>
<accession>A0A1T4MBN9</accession>
<protein>
    <recommendedName>
        <fullName evidence="4">Lipoprotein</fullName>
    </recommendedName>
</protein>
<dbReference type="RefSeq" id="WP_234969894.1">
    <property type="nucleotide sequence ID" value="NZ_CAMFAQ010000012.1"/>
</dbReference>
<proteinExistence type="predicted"/>
<sequence length="179" mass="20393">MKKIRLFAFCAFAFFSCAALCSALPKGYGSIELGMSVDEVKSELKKNTDFGYRGDRDVSLSPKTKQVLIETDASKNAYSFFTRCWFQFVDDKLFSITLNLNEKKIDHASIFTSLSKKYGNPSSISPKRSAWQDDSIIMSLERPLTLKYIDNAKFQKMLDEGNVQKTIEEKSKDEFLESL</sequence>
<gene>
    <name evidence="2" type="ORF">SAMN02745152_00834</name>
</gene>
<feature type="signal peptide" evidence="1">
    <location>
        <begin position="1"/>
        <end position="18"/>
    </location>
</feature>
<evidence type="ECO:0000256" key="1">
    <source>
        <dbReference type="SAM" id="SignalP"/>
    </source>
</evidence>
<dbReference type="PROSITE" id="PS51257">
    <property type="entry name" value="PROKAR_LIPOPROTEIN"/>
    <property type="match status" value="1"/>
</dbReference>
<keyword evidence="1" id="KW-0732">Signal</keyword>
<keyword evidence="3" id="KW-1185">Reference proteome</keyword>
<reference evidence="2 3" key="1">
    <citation type="submission" date="2017-02" db="EMBL/GenBank/DDBJ databases">
        <authorList>
            <person name="Peterson S.W."/>
        </authorList>
    </citation>
    <scope>NUCLEOTIDE SEQUENCE [LARGE SCALE GENOMIC DNA]</scope>
    <source>
        <strain evidence="2 3">ATCC BAA-909</strain>
    </source>
</reference>
<dbReference type="STRING" id="225004.SAMN02745152_00834"/>
<evidence type="ECO:0000313" key="3">
    <source>
        <dbReference type="Proteomes" id="UP000190395"/>
    </source>
</evidence>
<feature type="chain" id="PRO_5012910829" description="Lipoprotein" evidence="1">
    <location>
        <begin position="19"/>
        <end position="179"/>
    </location>
</feature>